<dbReference type="GO" id="GO:0160105">
    <property type="term" value="F:tRNA (adenine(22)-N1)-methyltransferase activity"/>
    <property type="evidence" value="ECO:0007669"/>
    <property type="project" value="InterPro"/>
</dbReference>
<dbReference type="SUPFAM" id="SSF53335">
    <property type="entry name" value="S-adenosyl-L-methionine-dependent methyltransferases"/>
    <property type="match status" value="1"/>
</dbReference>
<gene>
    <name evidence="2" type="ORF">CHM34_09440</name>
</gene>
<dbReference type="InterPro" id="IPR029063">
    <property type="entry name" value="SAM-dependent_MTases_sf"/>
</dbReference>
<organism evidence="2 3">
    <name type="scientific">Paludifilum halophilum</name>
    <dbReference type="NCBI Taxonomy" id="1642702"/>
    <lineage>
        <taxon>Bacteria</taxon>
        <taxon>Bacillati</taxon>
        <taxon>Bacillota</taxon>
        <taxon>Bacilli</taxon>
        <taxon>Bacillales</taxon>
        <taxon>Thermoactinomycetaceae</taxon>
        <taxon>Paludifilum</taxon>
    </lineage>
</organism>
<feature type="region of interest" description="Disordered" evidence="1">
    <location>
        <begin position="1"/>
        <end position="35"/>
    </location>
</feature>
<dbReference type="PANTHER" id="PTHR38451">
    <property type="entry name" value="TRNA (ADENINE(22)-N(1))-METHYLTRANSFERASE"/>
    <property type="match status" value="1"/>
</dbReference>
<proteinExistence type="predicted"/>
<evidence type="ECO:0000313" key="2">
    <source>
        <dbReference type="EMBL" id="OYD07691.1"/>
    </source>
</evidence>
<evidence type="ECO:0008006" key="4">
    <source>
        <dbReference type="Google" id="ProtNLM"/>
    </source>
</evidence>
<keyword evidence="3" id="KW-1185">Reference proteome</keyword>
<reference evidence="2 3" key="1">
    <citation type="submission" date="2017-07" db="EMBL/GenBank/DDBJ databases">
        <title>The genome sequence of Paludifilum halophilum highlights mechanisms for microbial adaptation to high salt environemnts.</title>
        <authorList>
            <person name="Belbahri L."/>
        </authorList>
    </citation>
    <scope>NUCLEOTIDE SEQUENCE [LARGE SCALE GENOMIC DNA]</scope>
    <source>
        <strain evidence="2 3">DSM 102817</strain>
    </source>
</reference>
<evidence type="ECO:0000313" key="3">
    <source>
        <dbReference type="Proteomes" id="UP000215459"/>
    </source>
</evidence>
<dbReference type="Gene3D" id="1.10.287.1890">
    <property type="match status" value="1"/>
</dbReference>
<dbReference type="EMBL" id="NOWF01000005">
    <property type="protein sequence ID" value="OYD07691.1"/>
    <property type="molecule type" value="Genomic_DNA"/>
</dbReference>
<dbReference type="Proteomes" id="UP000215459">
    <property type="component" value="Unassembled WGS sequence"/>
</dbReference>
<dbReference type="InterPro" id="IPR006901">
    <property type="entry name" value="TrmK"/>
</dbReference>
<comment type="caution">
    <text evidence="2">The sequence shown here is derived from an EMBL/GenBank/DDBJ whole genome shotgun (WGS) entry which is preliminary data.</text>
</comment>
<accession>A0A235B638</accession>
<dbReference type="OrthoDB" id="5881184at2"/>
<dbReference type="PIRSF" id="PIRSF018637">
    <property type="entry name" value="TrmK"/>
    <property type="match status" value="1"/>
</dbReference>
<dbReference type="Gene3D" id="3.40.50.150">
    <property type="entry name" value="Vaccinia Virus protein VP39"/>
    <property type="match status" value="1"/>
</dbReference>
<evidence type="ECO:0000256" key="1">
    <source>
        <dbReference type="SAM" id="MobiDB-lite"/>
    </source>
</evidence>
<name>A0A235B638_9BACL</name>
<dbReference type="AlphaFoldDB" id="A0A235B638"/>
<protein>
    <recommendedName>
        <fullName evidence="4">tRNA (Adenine(22)-N(1))-methyltransferase TrmK</fullName>
    </recommendedName>
</protein>
<dbReference type="PANTHER" id="PTHR38451:SF1">
    <property type="entry name" value="TRNA (ADENINE(22)-N(1))-METHYLTRANSFERASE"/>
    <property type="match status" value="1"/>
</dbReference>
<feature type="compositionally biased region" description="Polar residues" evidence="1">
    <location>
        <begin position="20"/>
        <end position="30"/>
    </location>
</feature>
<sequence>MPGSFRYNEKKSACEGVSGKTMSKNSNPAVSESDGVPLSERLDAIARYVPADGAVADIGADHAQLLISLARSGRLKRGIAGEVNLGPYHNARQRVAASRFENRIDVRRGDGLNILAPDEADVIVIAGMGGALIASILESGNNRLRGVQRLILQPNNGAERVRLWLAENGWELRDEELVRDGGILYEILVAEPGMPERPYEALPLTREKALQIGPVLWRKRHPFLKSRLEKELAGWERILQKLQSGRTREAEERRRRVTEEIGEWRRMIEWLSEEET</sequence>
<dbReference type="Pfam" id="PF04816">
    <property type="entry name" value="TrmK"/>
    <property type="match status" value="1"/>
</dbReference>